<protein>
    <submittedName>
        <fullName evidence="1">AsnC family protein</fullName>
    </submittedName>
</protein>
<dbReference type="RefSeq" id="WP_094046103.1">
    <property type="nucleotide sequence ID" value="NZ_NKHD01000030.1"/>
</dbReference>
<dbReference type="EMBL" id="NKHD01000030">
    <property type="protein sequence ID" value="OXT06426.1"/>
    <property type="molecule type" value="Genomic_DNA"/>
</dbReference>
<proteinExistence type="predicted"/>
<dbReference type="InterPro" id="IPR029016">
    <property type="entry name" value="GAF-like_dom_sf"/>
</dbReference>
<dbReference type="Gene3D" id="3.30.450.40">
    <property type="match status" value="1"/>
</dbReference>
<evidence type="ECO:0000313" key="2">
    <source>
        <dbReference type="Proteomes" id="UP000215301"/>
    </source>
</evidence>
<dbReference type="AlphaFoldDB" id="A0A231VFN5"/>
<comment type="caution">
    <text evidence="1">The sequence shown here is derived from an EMBL/GenBank/DDBJ whole genome shotgun (WGS) entry which is preliminary data.</text>
</comment>
<evidence type="ECO:0000313" key="1">
    <source>
        <dbReference type="EMBL" id="OXT06426.1"/>
    </source>
</evidence>
<organism evidence="1 2">
    <name type="scientific">Thermoanaerobacterium thermosaccharolyticum</name>
    <name type="common">Clostridium thermosaccharolyticum</name>
    <dbReference type="NCBI Taxonomy" id="1517"/>
    <lineage>
        <taxon>Bacteria</taxon>
        <taxon>Bacillati</taxon>
        <taxon>Bacillota</taxon>
        <taxon>Clostridia</taxon>
        <taxon>Thermoanaerobacterales</taxon>
        <taxon>Thermoanaerobacteraceae</taxon>
        <taxon>Thermoanaerobacterium</taxon>
    </lineage>
</organism>
<dbReference type="Proteomes" id="UP000215301">
    <property type="component" value="Unassembled WGS sequence"/>
</dbReference>
<sequence>MGKNFFDKVNIDPNKHIFDSSINDEELKYEKKKNNFLISMLYNAITRFVDYESFLKRGYFFILCNKNGYIIKIINNNELTNYFNKLNFKEGNSLRIEDCGINAVNLSMRYNNLTELGGNDHYCRLFKDWYCTAMPIKDGYYGRVIGYLDVSRIGINNIVYQNTFLKNIVSFIEEKISIKSEKISQIYAGLDDIDVLILSSLLRNGVRKAVLEEMGISEKTLRRRINKLYNLLNVNNDVRLIINAMYLRIISCYGDIL</sequence>
<reference evidence="1 2" key="1">
    <citation type="submission" date="2017-06" db="EMBL/GenBank/DDBJ databases">
        <title>Isolation and characterization of a thermophilic and butanogenic Thermoanaerobacterium thermosaccharolyticum M5 capable of efficient degradation of hemicellulose.</title>
        <authorList>
            <person name="Xin F."/>
            <person name="Jiang Y."/>
        </authorList>
    </citation>
    <scope>NUCLEOTIDE SEQUENCE [LARGE SCALE GENOMIC DNA]</scope>
    <source>
        <strain evidence="1 2">M5</strain>
    </source>
</reference>
<gene>
    <name evidence="1" type="ORF">CE561_10745</name>
</gene>
<accession>A0A231VFN5</accession>
<name>A0A231VFN5_THETR</name>